<keyword evidence="8" id="KW-1185">Reference proteome</keyword>
<accession>A0A0A0EL40</accession>
<keyword evidence="6" id="KW-1003">Cell membrane</keyword>
<reference evidence="7 8" key="1">
    <citation type="submission" date="2013-08" db="EMBL/GenBank/DDBJ databases">
        <title>Genome sequencing of Lysobacter.</title>
        <authorList>
            <person name="Zhang S."/>
            <person name="Wang G."/>
        </authorList>
    </citation>
    <scope>NUCLEOTIDE SEQUENCE [LARGE SCALE GENOMIC DNA]</scope>
    <source>
        <strain evidence="7 8">Ko07</strain>
    </source>
</reference>
<dbReference type="GO" id="GO:0005886">
    <property type="term" value="C:plasma membrane"/>
    <property type="evidence" value="ECO:0007669"/>
    <property type="project" value="UniProtKB-SubCell"/>
</dbReference>
<dbReference type="STRING" id="1122185.N792_11875"/>
<dbReference type="Proteomes" id="UP000030017">
    <property type="component" value="Unassembled WGS sequence"/>
</dbReference>
<protein>
    <recommendedName>
        <fullName evidence="6">SURF1-like protein</fullName>
    </recommendedName>
</protein>
<evidence type="ECO:0000256" key="4">
    <source>
        <dbReference type="ARBA" id="ARBA00022989"/>
    </source>
</evidence>
<name>A0A0A0EL40_9GAMM</name>
<sequence>MSRRATLLIGWLLALATIAVFTSLGFWQLRRAVEKQAMLDAAVQVVTERRAAPLAAAARTDGIDRYDWSSGTGEFADSPALLLDNQQREGRVGVRAYRIFDPDQGPPLLVDLGWLPLPGDRTMPSVPRPEGRFMLQGLLAPPPSSGIALGPGIARSDDAWLLMRVDIPAIRAATGVSLSPRVLRLDPASPLGYARDLELLPNTLPPDKHRGYALQWFGLALAVFVTALILTFKQPRRATKAAA</sequence>
<evidence type="ECO:0000256" key="1">
    <source>
        <dbReference type="ARBA" id="ARBA00004370"/>
    </source>
</evidence>
<dbReference type="CDD" id="cd06662">
    <property type="entry name" value="SURF1"/>
    <property type="match status" value="1"/>
</dbReference>
<dbReference type="InterPro" id="IPR045214">
    <property type="entry name" value="Surf1/Surf4"/>
</dbReference>
<comment type="caution">
    <text evidence="6">Lacks conserved residue(s) required for the propagation of feature annotation.</text>
</comment>
<evidence type="ECO:0000256" key="5">
    <source>
        <dbReference type="ARBA" id="ARBA00023136"/>
    </source>
</evidence>
<comment type="subcellular location">
    <subcellularLocation>
        <location evidence="6">Cell membrane</location>
        <topology evidence="6">Multi-pass membrane protein</topology>
    </subcellularLocation>
    <subcellularLocation>
        <location evidence="1">Membrane</location>
    </subcellularLocation>
</comment>
<gene>
    <name evidence="7" type="ORF">N792_11875</name>
</gene>
<dbReference type="PANTHER" id="PTHR23427:SF2">
    <property type="entry name" value="SURFEIT LOCUS PROTEIN 1"/>
    <property type="match status" value="1"/>
</dbReference>
<dbReference type="RefSeq" id="WP_036194832.1">
    <property type="nucleotide sequence ID" value="NZ_AVPS01000008.1"/>
</dbReference>
<evidence type="ECO:0000313" key="8">
    <source>
        <dbReference type="Proteomes" id="UP000030017"/>
    </source>
</evidence>
<dbReference type="Pfam" id="PF02104">
    <property type="entry name" value="SURF1"/>
    <property type="match status" value="1"/>
</dbReference>
<dbReference type="OrthoDB" id="9789940at2"/>
<proteinExistence type="inferred from homology"/>
<comment type="caution">
    <text evidence="7">The sequence shown here is derived from an EMBL/GenBank/DDBJ whole genome shotgun (WGS) entry which is preliminary data.</text>
</comment>
<keyword evidence="5 6" id="KW-0472">Membrane</keyword>
<dbReference type="AlphaFoldDB" id="A0A0A0EL40"/>
<feature type="transmembrane region" description="Helical" evidence="6">
    <location>
        <begin position="212"/>
        <end position="232"/>
    </location>
</feature>
<keyword evidence="4 6" id="KW-1133">Transmembrane helix</keyword>
<evidence type="ECO:0000256" key="6">
    <source>
        <dbReference type="RuleBase" id="RU363076"/>
    </source>
</evidence>
<dbReference type="InterPro" id="IPR002994">
    <property type="entry name" value="Surf1/Shy1"/>
</dbReference>
<evidence type="ECO:0000313" key="7">
    <source>
        <dbReference type="EMBL" id="KGM51094.1"/>
    </source>
</evidence>
<dbReference type="PANTHER" id="PTHR23427">
    <property type="entry name" value="SURFEIT LOCUS PROTEIN"/>
    <property type="match status" value="1"/>
</dbReference>
<dbReference type="PROSITE" id="PS50895">
    <property type="entry name" value="SURF1"/>
    <property type="match status" value="1"/>
</dbReference>
<organism evidence="7 8">
    <name type="scientific">Lysobacter concretionis Ko07 = DSM 16239</name>
    <dbReference type="NCBI Taxonomy" id="1122185"/>
    <lineage>
        <taxon>Bacteria</taxon>
        <taxon>Pseudomonadati</taxon>
        <taxon>Pseudomonadota</taxon>
        <taxon>Gammaproteobacteria</taxon>
        <taxon>Lysobacterales</taxon>
        <taxon>Lysobacteraceae</taxon>
        <taxon>Novilysobacter</taxon>
    </lineage>
</organism>
<evidence type="ECO:0000256" key="2">
    <source>
        <dbReference type="ARBA" id="ARBA00007165"/>
    </source>
</evidence>
<keyword evidence="3 6" id="KW-0812">Transmembrane</keyword>
<comment type="similarity">
    <text evidence="2 6">Belongs to the SURF1 family.</text>
</comment>
<dbReference type="EMBL" id="AVPS01000008">
    <property type="protein sequence ID" value="KGM51094.1"/>
    <property type="molecule type" value="Genomic_DNA"/>
</dbReference>
<evidence type="ECO:0000256" key="3">
    <source>
        <dbReference type="ARBA" id="ARBA00022692"/>
    </source>
</evidence>
<dbReference type="eggNOG" id="COG3346">
    <property type="taxonomic scope" value="Bacteria"/>
</dbReference>